<evidence type="ECO:0000256" key="1">
    <source>
        <dbReference type="ARBA" id="ARBA00004651"/>
    </source>
</evidence>
<dbReference type="GO" id="GO:0140359">
    <property type="term" value="F:ABC-type transporter activity"/>
    <property type="evidence" value="ECO:0007669"/>
    <property type="project" value="InterPro"/>
</dbReference>
<evidence type="ECO:0000256" key="4">
    <source>
        <dbReference type="ARBA" id="ARBA00022741"/>
    </source>
</evidence>
<feature type="transmembrane region" description="Helical" evidence="8">
    <location>
        <begin position="20"/>
        <end position="41"/>
    </location>
</feature>
<dbReference type="InterPro" id="IPR011527">
    <property type="entry name" value="ABC1_TM_dom"/>
</dbReference>
<dbReference type="GO" id="GO:0016887">
    <property type="term" value="F:ATP hydrolysis activity"/>
    <property type="evidence" value="ECO:0007669"/>
    <property type="project" value="InterPro"/>
</dbReference>
<protein>
    <submittedName>
        <fullName evidence="11">ABC transporter ATP-binding protein</fullName>
    </submittedName>
</protein>
<feature type="transmembrane region" description="Helical" evidence="8">
    <location>
        <begin position="61"/>
        <end position="79"/>
    </location>
</feature>
<dbReference type="AlphaFoldDB" id="A0A8J8MD18"/>
<evidence type="ECO:0000256" key="8">
    <source>
        <dbReference type="SAM" id="Phobius"/>
    </source>
</evidence>
<feature type="domain" description="ABC transporter" evidence="9">
    <location>
        <begin position="339"/>
        <end position="572"/>
    </location>
</feature>
<dbReference type="InterPro" id="IPR017871">
    <property type="entry name" value="ABC_transporter-like_CS"/>
</dbReference>
<keyword evidence="7 8" id="KW-0472">Membrane</keyword>
<dbReference type="PROSITE" id="PS00211">
    <property type="entry name" value="ABC_TRANSPORTER_1"/>
    <property type="match status" value="1"/>
</dbReference>
<dbReference type="Gene3D" id="3.40.50.300">
    <property type="entry name" value="P-loop containing nucleotide triphosphate hydrolases"/>
    <property type="match status" value="1"/>
</dbReference>
<feature type="transmembrane region" description="Helical" evidence="8">
    <location>
        <begin position="167"/>
        <end position="184"/>
    </location>
</feature>
<sequence length="582" mass="65063">MFRSIKRIIRWTGNRKKRIYRGFVYSFFNSLFIAMPIMGTAIGLNLVIEDMNGTKKLTTDYVLYLLGFMIIALLGRFLFSYLKAKSQESVGYEVTADQRIEIGNILKRVSLGFFDTHNAGEIAASVTTDLSFVEMYGMKMIDTVVNGYICVFTMILCMLFYKIEIGLICLAGVLLSAFFLKLLGNKSDKNAPEHQFAQESMIAATIEYIRGIPIVKAFKQEGVSRKGIEDAYKKSKDINIKIEKEFTVYNSFHVISLKIASIAIVCVAALMANNGTMDMPTMLMMVMFSFVIFGNVEGINNATHVLEIIDETMDKLDKINHAEYIDEDGVNKELSSYDIEFDNVIFAYDKNEILKNVSFHIPQKSTTAIIGASGSGKTTICNLIARFYDVNKGIITIGGQNIKDMKCESLLKNISMVFQNVYLFHDTIYNNIKFGNPSAGKKDIIKAAKKARCHDFIMSLPDKYDTIIGDAGSTLSGGEKQRISIARAILKDAPIVILDEATASVDPENEYEIQRAISSLVEGKTMITIAHRLATIQNADQILVVDNGEIVQKGSHDKLLDEEGIYKNFLSIREKAEGWSIV</sequence>
<dbReference type="GO" id="GO:0034040">
    <property type="term" value="F:ATPase-coupled lipid transmembrane transporter activity"/>
    <property type="evidence" value="ECO:0007669"/>
    <property type="project" value="TreeGrafter"/>
</dbReference>
<dbReference type="PROSITE" id="PS50893">
    <property type="entry name" value="ABC_TRANSPORTER_2"/>
    <property type="match status" value="1"/>
</dbReference>
<keyword evidence="6 8" id="KW-1133">Transmembrane helix</keyword>
<evidence type="ECO:0000256" key="7">
    <source>
        <dbReference type="ARBA" id="ARBA00023136"/>
    </source>
</evidence>
<dbReference type="InterPro" id="IPR003439">
    <property type="entry name" value="ABC_transporter-like_ATP-bd"/>
</dbReference>
<feature type="transmembrane region" description="Helical" evidence="8">
    <location>
        <begin position="279"/>
        <end position="296"/>
    </location>
</feature>
<dbReference type="GO" id="GO:0005886">
    <property type="term" value="C:plasma membrane"/>
    <property type="evidence" value="ECO:0007669"/>
    <property type="project" value="UniProtKB-SubCell"/>
</dbReference>
<dbReference type="SMART" id="SM00382">
    <property type="entry name" value="AAA"/>
    <property type="match status" value="1"/>
</dbReference>
<dbReference type="Proteomes" id="UP000677305">
    <property type="component" value="Chromosome"/>
</dbReference>
<dbReference type="InterPro" id="IPR027417">
    <property type="entry name" value="P-loop_NTPase"/>
</dbReference>
<feature type="transmembrane region" description="Helical" evidence="8">
    <location>
        <begin position="251"/>
        <end position="273"/>
    </location>
</feature>
<dbReference type="Pfam" id="PF00664">
    <property type="entry name" value="ABC_membrane"/>
    <property type="match status" value="1"/>
</dbReference>
<dbReference type="SUPFAM" id="SSF90123">
    <property type="entry name" value="ABC transporter transmembrane region"/>
    <property type="match status" value="1"/>
</dbReference>
<organism evidence="11 12">
    <name type="scientific">Vallitalea guaymasensis</name>
    <dbReference type="NCBI Taxonomy" id="1185412"/>
    <lineage>
        <taxon>Bacteria</taxon>
        <taxon>Bacillati</taxon>
        <taxon>Bacillota</taxon>
        <taxon>Clostridia</taxon>
        <taxon>Lachnospirales</taxon>
        <taxon>Vallitaleaceae</taxon>
        <taxon>Vallitalea</taxon>
    </lineage>
</organism>
<keyword evidence="12" id="KW-1185">Reference proteome</keyword>
<dbReference type="RefSeq" id="WP_212690616.1">
    <property type="nucleotide sequence ID" value="NZ_CP058561.1"/>
</dbReference>
<dbReference type="KEGG" id="vgu:HYG85_16665"/>
<proteinExistence type="predicted"/>
<dbReference type="InterPro" id="IPR039421">
    <property type="entry name" value="Type_1_exporter"/>
</dbReference>
<evidence type="ECO:0000313" key="11">
    <source>
        <dbReference type="EMBL" id="QUH30450.1"/>
    </source>
</evidence>
<keyword evidence="3 8" id="KW-0812">Transmembrane</keyword>
<dbReference type="PANTHER" id="PTHR24221:SF397">
    <property type="entry name" value="ABC TRANSPORTER, ATP-BINDING TRANSMEMBRANE PROTEIN"/>
    <property type="match status" value="1"/>
</dbReference>
<dbReference type="PANTHER" id="PTHR24221">
    <property type="entry name" value="ATP-BINDING CASSETTE SUB-FAMILY B"/>
    <property type="match status" value="1"/>
</dbReference>
<dbReference type="Gene3D" id="1.20.1560.10">
    <property type="entry name" value="ABC transporter type 1, transmembrane domain"/>
    <property type="match status" value="1"/>
</dbReference>
<keyword evidence="5 11" id="KW-0067">ATP-binding</keyword>
<keyword evidence="2" id="KW-0813">Transport</keyword>
<evidence type="ECO:0000256" key="6">
    <source>
        <dbReference type="ARBA" id="ARBA00022989"/>
    </source>
</evidence>
<name>A0A8J8MD18_9FIRM</name>
<dbReference type="SUPFAM" id="SSF52540">
    <property type="entry name" value="P-loop containing nucleoside triphosphate hydrolases"/>
    <property type="match status" value="1"/>
</dbReference>
<feature type="transmembrane region" description="Helical" evidence="8">
    <location>
        <begin position="144"/>
        <end position="161"/>
    </location>
</feature>
<accession>A0A8J8MD18</accession>
<evidence type="ECO:0000256" key="5">
    <source>
        <dbReference type="ARBA" id="ARBA00022840"/>
    </source>
</evidence>
<keyword evidence="4" id="KW-0547">Nucleotide-binding</keyword>
<evidence type="ECO:0000259" key="10">
    <source>
        <dbReference type="PROSITE" id="PS50929"/>
    </source>
</evidence>
<evidence type="ECO:0000313" key="12">
    <source>
        <dbReference type="Proteomes" id="UP000677305"/>
    </source>
</evidence>
<dbReference type="EMBL" id="CP058561">
    <property type="protein sequence ID" value="QUH30450.1"/>
    <property type="molecule type" value="Genomic_DNA"/>
</dbReference>
<dbReference type="InterPro" id="IPR036640">
    <property type="entry name" value="ABC1_TM_sf"/>
</dbReference>
<feature type="domain" description="ABC transmembrane type-1" evidence="10">
    <location>
        <begin position="22"/>
        <end position="307"/>
    </location>
</feature>
<reference evidence="11 12" key="1">
    <citation type="submission" date="2020-07" db="EMBL/GenBank/DDBJ databases">
        <title>Vallitalea guaymasensis genome.</title>
        <authorList>
            <person name="Postec A."/>
        </authorList>
    </citation>
    <scope>NUCLEOTIDE SEQUENCE [LARGE SCALE GENOMIC DNA]</scope>
    <source>
        <strain evidence="11 12">Ra1766G1</strain>
    </source>
</reference>
<evidence type="ECO:0000256" key="3">
    <source>
        <dbReference type="ARBA" id="ARBA00022692"/>
    </source>
</evidence>
<evidence type="ECO:0000259" key="9">
    <source>
        <dbReference type="PROSITE" id="PS50893"/>
    </source>
</evidence>
<dbReference type="Pfam" id="PF00005">
    <property type="entry name" value="ABC_tran"/>
    <property type="match status" value="1"/>
</dbReference>
<comment type="subcellular location">
    <subcellularLocation>
        <location evidence="1">Cell membrane</location>
        <topology evidence="1">Multi-pass membrane protein</topology>
    </subcellularLocation>
</comment>
<dbReference type="InterPro" id="IPR003593">
    <property type="entry name" value="AAA+_ATPase"/>
</dbReference>
<dbReference type="FunFam" id="3.40.50.300:FF:000287">
    <property type="entry name" value="Multidrug ABC transporter ATP-binding protein"/>
    <property type="match status" value="1"/>
</dbReference>
<gene>
    <name evidence="11" type="ORF">HYG85_16665</name>
</gene>
<evidence type="ECO:0000256" key="2">
    <source>
        <dbReference type="ARBA" id="ARBA00022448"/>
    </source>
</evidence>
<dbReference type="GO" id="GO:0005524">
    <property type="term" value="F:ATP binding"/>
    <property type="evidence" value="ECO:0007669"/>
    <property type="project" value="UniProtKB-KW"/>
</dbReference>
<dbReference type="PROSITE" id="PS50929">
    <property type="entry name" value="ABC_TM1F"/>
    <property type="match status" value="1"/>
</dbReference>